<dbReference type="HAMAP" id="MF_00004">
    <property type="entry name" value="Aden_phosphoribosyltr"/>
    <property type="match status" value="1"/>
</dbReference>
<comment type="caution">
    <text evidence="14">The sequence shown here is derived from an EMBL/GenBank/DDBJ whole genome shotgun (WGS) entry which is preliminary data.</text>
</comment>
<evidence type="ECO:0000256" key="8">
    <source>
        <dbReference type="ARBA" id="ARBA00017366"/>
    </source>
</evidence>
<dbReference type="FunFam" id="3.40.50.2020:FF:000021">
    <property type="entry name" value="Adenine phosphoribosyltransferase"/>
    <property type="match status" value="1"/>
</dbReference>
<dbReference type="InterPro" id="IPR000836">
    <property type="entry name" value="PRTase_dom"/>
</dbReference>
<dbReference type="Gene3D" id="3.40.50.2020">
    <property type="match status" value="1"/>
</dbReference>
<evidence type="ECO:0000256" key="12">
    <source>
        <dbReference type="ARBA" id="ARBA00022726"/>
    </source>
</evidence>
<dbReference type="AlphaFoldDB" id="A0A835CU02"/>
<evidence type="ECO:0000259" key="13">
    <source>
        <dbReference type="Pfam" id="PF00156"/>
    </source>
</evidence>
<dbReference type="NCBIfam" id="NF002634">
    <property type="entry name" value="PRK02304.1-3"/>
    <property type="match status" value="1"/>
</dbReference>
<comment type="similarity">
    <text evidence="5">Belongs to the purine/pyrimidine phosphoribosyltransferase family.</text>
</comment>
<evidence type="ECO:0000313" key="15">
    <source>
        <dbReference type="Proteomes" id="UP000639338"/>
    </source>
</evidence>
<dbReference type="Proteomes" id="UP000639338">
    <property type="component" value="Unassembled WGS sequence"/>
</dbReference>
<sequence length="178" mass="19357">MSNSNNNIKIIEDAVKTYVNFPKQGIIYKDIFGIFQNVTAMKAMKELLVDHAASLNIDAIVGLDSRGFLLGPLISLELGKPFIPIRKKGKLPGNVMRESYTLEYGEATFEIQTDSITSGLKVLIVDDLLATGGTIKAAVKLLKATGAQVVECLVIMELVGLDGKSKIDAPVHSFIKYE</sequence>
<dbReference type="Pfam" id="PF00156">
    <property type="entry name" value="Pribosyltran"/>
    <property type="match status" value="1"/>
</dbReference>
<gene>
    <name evidence="14" type="ORF">HCN44_011112</name>
</gene>
<dbReference type="PANTHER" id="PTHR32315:SF3">
    <property type="entry name" value="ADENINE PHOSPHORIBOSYLTRANSFERASE"/>
    <property type="match status" value="1"/>
</dbReference>
<keyword evidence="12" id="KW-0660">Purine salvage</keyword>
<keyword evidence="10" id="KW-0328">Glycosyltransferase</keyword>
<evidence type="ECO:0000313" key="14">
    <source>
        <dbReference type="EMBL" id="KAF7993843.1"/>
    </source>
</evidence>
<evidence type="ECO:0000256" key="7">
    <source>
        <dbReference type="ARBA" id="ARBA00011893"/>
    </source>
</evidence>
<dbReference type="UniPathway" id="UPA00588">
    <property type="reaction ID" value="UER00646"/>
</dbReference>
<keyword evidence="15" id="KW-1185">Reference proteome</keyword>
<dbReference type="CDD" id="cd06223">
    <property type="entry name" value="PRTases_typeI"/>
    <property type="match status" value="1"/>
</dbReference>
<comment type="catalytic activity">
    <reaction evidence="1">
        <text>AMP + diphosphate = 5-phospho-alpha-D-ribose 1-diphosphate + adenine</text>
        <dbReference type="Rhea" id="RHEA:16609"/>
        <dbReference type="ChEBI" id="CHEBI:16708"/>
        <dbReference type="ChEBI" id="CHEBI:33019"/>
        <dbReference type="ChEBI" id="CHEBI:58017"/>
        <dbReference type="ChEBI" id="CHEBI:456215"/>
        <dbReference type="EC" id="2.4.2.7"/>
    </reaction>
</comment>
<evidence type="ECO:0000256" key="1">
    <source>
        <dbReference type="ARBA" id="ARBA00000868"/>
    </source>
</evidence>
<feature type="domain" description="Phosphoribosyltransferase" evidence="13">
    <location>
        <begin position="42"/>
        <end position="159"/>
    </location>
</feature>
<dbReference type="NCBIfam" id="TIGR01090">
    <property type="entry name" value="apt"/>
    <property type="match status" value="1"/>
</dbReference>
<dbReference type="EC" id="2.4.2.7" evidence="7"/>
<evidence type="ECO:0000256" key="3">
    <source>
        <dbReference type="ARBA" id="ARBA00004496"/>
    </source>
</evidence>
<dbReference type="InterPro" id="IPR029057">
    <property type="entry name" value="PRTase-like"/>
</dbReference>
<dbReference type="InterPro" id="IPR050054">
    <property type="entry name" value="UPRTase/APRTase"/>
</dbReference>
<comment type="subunit">
    <text evidence="6">Homodimer.</text>
</comment>
<keyword evidence="11" id="KW-0808">Transferase</keyword>
<evidence type="ECO:0000256" key="4">
    <source>
        <dbReference type="ARBA" id="ARBA00004659"/>
    </source>
</evidence>
<evidence type="ECO:0000256" key="2">
    <source>
        <dbReference type="ARBA" id="ARBA00003968"/>
    </source>
</evidence>
<comment type="pathway">
    <text evidence="4">Purine metabolism; AMP biosynthesis via salvage pathway; AMP from adenine: step 1/1.</text>
</comment>
<evidence type="ECO:0000256" key="11">
    <source>
        <dbReference type="ARBA" id="ARBA00022679"/>
    </source>
</evidence>
<name>A0A835CU02_APHGI</name>
<dbReference type="GO" id="GO:0044209">
    <property type="term" value="P:AMP salvage"/>
    <property type="evidence" value="ECO:0007669"/>
    <property type="project" value="UniProtKB-UniPathway"/>
</dbReference>
<dbReference type="NCBIfam" id="NF002636">
    <property type="entry name" value="PRK02304.1-5"/>
    <property type="match status" value="1"/>
</dbReference>
<comment type="subcellular location">
    <subcellularLocation>
        <location evidence="3">Cytoplasm</location>
    </subcellularLocation>
</comment>
<dbReference type="GO" id="GO:0006166">
    <property type="term" value="P:purine ribonucleoside salvage"/>
    <property type="evidence" value="ECO:0007669"/>
    <property type="project" value="UniProtKB-KW"/>
</dbReference>
<evidence type="ECO:0000256" key="9">
    <source>
        <dbReference type="ARBA" id="ARBA00022490"/>
    </source>
</evidence>
<accession>A0A835CU02</accession>
<keyword evidence="9" id="KW-0963">Cytoplasm</keyword>
<dbReference type="EMBL" id="JACMRX010000003">
    <property type="protein sequence ID" value="KAF7993843.1"/>
    <property type="molecule type" value="Genomic_DNA"/>
</dbReference>
<proteinExistence type="inferred from homology"/>
<dbReference type="GO" id="GO:0002055">
    <property type="term" value="F:adenine binding"/>
    <property type="evidence" value="ECO:0007669"/>
    <property type="project" value="TreeGrafter"/>
</dbReference>
<dbReference type="PANTHER" id="PTHR32315">
    <property type="entry name" value="ADENINE PHOSPHORIBOSYLTRANSFERASE"/>
    <property type="match status" value="1"/>
</dbReference>
<dbReference type="InterPro" id="IPR005764">
    <property type="entry name" value="Ade_phspho_trans"/>
</dbReference>
<dbReference type="GO" id="GO:0005737">
    <property type="term" value="C:cytoplasm"/>
    <property type="evidence" value="ECO:0007669"/>
    <property type="project" value="UniProtKB-SubCell"/>
</dbReference>
<reference evidence="14 15" key="1">
    <citation type="submission" date="2020-08" db="EMBL/GenBank/DDBJ databases">
        <title>Aphidius gifuensis genome sequencing and assembly.</title>
        <authorList>
            <person name="Du Z."/>
        </authorList>
    </citation>
    <scope>NUCLEOTIDE SEQUENCE [LARGE SCALE GENOMIC DNA]</scope>
    <source>
        <strain evidence="14">YNYX2018</strain>
        <tissue evidence="14">Adults</tissue>
    </source>
</reference>
<dbReference type="SUPFAM" id="SSF53271">
    <property type="entry name" value="PRTase-like"/>
    <property type="match status" value="1"/>
</dbReference>
<dbReference type="GO" id="GO:0016208">
    <property type="term" value="F:AMP binding"/>
    <property type="evidence" value="ECO:0007669"/>
    <property type="project" value="TreeGrafter"/>
</dbReference>
<protein>
    <recommendedName>
        <fullName evidence="8">Adenine phosphoribosyltransferase</fullName>
        <ecNumber evidence="7">2.4.2.7</ecNumber>
    </recommendedName>
</protein>
<evidence type="ECO:0000256" key="5">
    <source>
        <dbReference type="ARBA" id="ARBA00008391"/>
    </source>
</evidence>
<organism evidence="14 15">
    <name type="scientific">Aphidius gifuensis</name>
    <name type="common">Parasitoid wasp</name>
    <dbReference type="NCBI Taxonomy" id="684658"/>
    <lineage>
        <taxon>Eukaryota</taxon>
        <taxon>Metazoa</taxon>
        <taxon>Ecdysozoa</taxon>
        <taxon>Arthropoda</taxon>
        <taxon>Hexapoda</taxon>
        <taxon>Insecta</taxon>
        <taxon>Pterygota</taxon>
        <taxon>Neoptera</taxon>
        <taxon>Endopterygota</taxon>
        <taxon>Hymenoptera</taxon>
        <taxon>Apocrita</taxon>
        <taxon>Ichneumonoidea</taxon>
        <taxon>Braconidae</taxon>
        <taxon>Aphidiinae</taxon>
        <taxon>Aphidius</taxon>
    </lineage>
</organism>
<dbReference type="GO" id="GO:0003999">
    <property type="term" value="F:adenine phosphoribosyltransferase activity"/>
    <property type="evidence" value="ECO:0007669"/>
    <property type="project" value="UniProtKB-EC"/>
</dbReference>
<evidence type="ECO:0000256" key="10">
    <source>
        <dbReference type="ARBA" id="ARBA00022676"/>
    </source>
</evidence>
<comment type="function">
    <text evidence="2">Catalyzes a salvage reaction resulting in the formation of AMP, that is energically less costly than de novo synthesis.</text>
</comment>
<dbReference type="GO" id="GO:0006168">
    <property type="term" value="P:adenine salvage"/>
    <property type="evidence" value="ECO:0007669"/>
    <property type="project" value="InterPro"/>
</dbReference>
<dbReference type="OrthoDB" id="363185at2759"/>
<evidence type="ECO:0000256" key="6">
    <source>
        <dbReference type="ARBA" id="ARBA00011738"/>
    </source>
</evidence>